<evidence type="ECO:0000256" key="1">
    <source>
        <dbReference type="RuleBase" id="RU365079"/>
    </source>
</evidence>
<comment type="caution">
    <text evidence="4">The sequence shown here is derived from an EMBL/GenBank/DDBJ whole genome shotgun (WGS) entry which is preliminary data.</text>
</comment>
<keyword evidence="1" id="KW-0496">Mitochondrion</keyword>
<dbReference type="GO" id="GO:0005744">
    <property type="term" value="C:TIM23 mitochondrial import inner membrane translocase complex"/>
    <property type="evidence" value="ECO:0007669"/>
    <property type="project" value="UniProtKB-UniRule"/>
</dbReference>
<keyword evidence="1" id="KW-0653">Protein transport</keyword>
<protein>
    <recommendedName>
        <fullName evidence="1">Mitochondrial import inner membrane translocase subunit TIM50</fullName>
    </recommendedName>
</protein>
<reference evidence="4 5" key="1">
    <citation type="journal article" date="2015" name="PLoS Pathog.">
        <title>Leptomonas seymouri: Adaptations to the Dixenous Life Cycle Analyzed by Genome Sequencing, Transcriptome Profiling and Co-infection with Leishmania donovani.</title>
        <authorList>
            <person name="Kraeva N."/>
            <person name="Butenko A."/>
            <person name="Hlavacova J."/>
            <person name="Kostygov A."/>
            <person name="Myskova J."/>
            <person name="Grybchuk D."/>
            <person name="Lestinova T."/>
            <person name="Votypka J."/>
            <person name="Volf P."/>
            <person name="Opperdoes F."/>
            <person name="Flegontov P."/>
            <person name="Lukes J."/>
            <person name="Yurchenko V."/>
        </authorList>
    </citation>
    <scope>NUCLEOTIDE SEQUENCE [LARGE SCALE GENOMIC DNA]</scope>
    <source>
        <strain evidence="4 5">ATCC 30220</strain>
    </source>
</reference>
<organism evidence="4 5">
    <name type="scientific">Leptomonas seymouri</name>
    <dbReference type="NCBI Taxonomy" id="5684"/>
    <lineage>
        <taxon>Eukaryota</taxon>
        <taxon>Discoba</taxon>
        <taxon>Euglenozoa</taxon>
        <taxon>Kinetoplastea</taxon>
        <taxon>Metakinetoplastina</taxon>
        <taxon>Trypanosomatida</taxon>
        <taxon>Trypanosomatidae</taxon>
        <taxon>Leishmaniinae</taxon>
        <taxon>Leptomonas</taxon>
    </lineage>
</organism>
<evidence type="ECO:0000313" key="5">
    <source>
        <dbReference type="Proteomes" id="UP000038009"/>
    </source>
</evidence>
<keyword evidence="1" id="KW-0813">Transport</keyword>
<evidence type="ECO:0000256" key="2">
    <source>
        <dbReference type="SAM" id="MobiDB-lite"/>
    </source>
</evidence>
<dbReference type="CDD" id="cd07521">
    <property type="entry name" value="HAD_FCP1-like"/>
    <property type="match status" value="1"/>
</dbReference>
<keyword evidence="5" id="KW-1185">Reference proteome</keyword>
<comment type="similarity">
    <text evidence="1">Belongs to the TIM50 family.</text>
</comment>
<dbReference type="VEuPathDB" id="TriTrypDB:Lsey_0362_0060"/>
<feature type="compositionally biased region" description="Basic and acidic residues" evidence="2">
    <location>
        <begin position="30"/>
        <end position="45"/>
    </location>
</feature>
<dbReference type="SUPFAM" id="SSF56784">
    <property type="entry name" value="HAD-like"/>
    <property type="match status" value="1"/>
</dbReference>
<gene>
    <name evidence="4" type="ORF">ABL78_7450</name>
</gene>
<dbReference type="PROSITE" id="PS50969">
    <property type="entry name" value="FCP1"/>
    <property type="match status" value="1"/>
</dbReference>
<accession>A0A0N1HTZ3</accession>
<name>A0A0N1HTZ3_LEPSE</name>
<evidence type="ECO:0000313" key="4">
    <source>
        <dbReference type="EMBL" id="KPI83518.1"/>
    </source>
</evidence>
<dbReference type="InterPro" id="IPR050365">
    <property type="entry name" value="TIM50"/>
</dbReference>
<feature type="compositionally biased region" description="Pro residues" evidence="2">
    <location>
        <begin position="221"/>
        <end position="237"/>
    </location>
</feature>
<dbReference type="FunFam" id="3.40.50.1000:FF:000159">
    <property type="entry name" value="TFIIF-stimulated CTD phosphatase"/>
    <property type="match status" value="1"/>
</dbReference>
<dbReference type="EMBL" id="LJSK01000362">
    <property type="protein sequence ID" value="KPI83518.1"/>
    <property type="molecule type" value="Genomic_DNA"/>
</dbReference>
<sequence length="445" mass="48183">MRSPSSSHRHRLDAESHFATAHCDPGWRWGRRESTSIRSSRTEPRLRPATVFENFVSPPSDGAVGAGDVAELTSLRFRSAAAANGSLASYVPSPKSLSLLPPSPLSGKTRFPGYIIEGKDNGSRVDGSRSSTYEARRFSMGCTSPLSVTSLPTVTAAAAMGAVGRRASTAAEDAAHYRTSSRIAECSGTSRATSALPLQLSRAAGAGAPLRKKLAGSSGSPPTPSTTPPPSSYLIPPPQPQDVGKLVVVLDLDETLVYSRDTSLYGRPGVAQLLKTLKGKCELIVWTAGAREYALDVIRAIDTMCAVQHCIYRHPMWWTGDVGCPKDLRMLGRPMDRVILVDNTPSVFSVNPRNSLLVPDFIVPFPRLYDAHEKVLFILADIFAHVFCRFTQPCLADVLASKRIARRTVYLDRGNAVELNVLVVRKEAETGWAGSTHISRTRLVM</sequence>
<dbReference type="OrthoDB" id="277011at2759"/>
<keyword evidence="1" id="KW-0811">Translocation</keyword>
<dbReference type="OMA" id="CELIVWT"/>
<keyword evidence="1" id="KW-0809">Transit peptide</keyword>
<comment type="function">
    <text evidence="1">Essential component of the TIM23 complex, a complex that mediates the translocation of transit peptide-containing proteins across the mitochondrial inner membrane.</text>
</comment>
<dbReference type="AlphaFoldDB" id="A0A0N1HTZ3"/>
<feature type="region of interest" description="Disordered" evidence="2">
    <location>
        <begin position="210"/>
        <end position="237"/>
    </location>
</feature>
<dbReference type="InterPro" id="IPR023214">
    <property type="entry name" value="HAD_sf"/>
</dbReference>
<feature type="region of interest" description="Disordered" evidence="2">
    <location>
        <begin position="22"/>
        <end position="45"/>
    </location>
</feature>
<feature type="domain" description="FCP1 homology" evidence="3">
    <location>
        <begin position="241"/>
        <end position="386"/>
    </location>
</feature>
<evidence type="ECO:0000259" key="3">
    <source>
        <dbReference type="PROSITE" id="PS50969"/>
    </source>
</evidence>
<dbReference type="PANTHER" id="PTHR12210">
    <property type="entry name" value="DULLARD PROTEIN PHOSPHATASE"/>
    <property type="match status" value="1"/>
</dbReference>
<dbReference type="InterPro" id="IPR036412">
    <property type="entry name" value="HAD-like_sf"/>
</dbReference>
<dbReference type="GO" id="GO:0015031">
    <property type="term" value="P:protein transport"/>
    <property type="evidence" value="ECO:0007669"/>
    <property type="project" value="UniProtKB-KW"/>
</dbReference>
<dbReference type="Pfam" id="PF03031">
    <property type="entry name" value="NIF"/>
    <property type="match status" value="1"/>
</dbReference>
<dbReference type="Proteomes" id="UP000038009">
    <property type="component" value="Unassembled WGS sequence"/>
</dbReference>
<dbReference type="InterPro" id="IPR004274">
    <property type="entry name" value="FCP1_dom"/>
</dbReference>
<dbReference type="Gene3D" id="3.40.50.1000">
    <property type="entry name" value="HAD superfamily/HAD-like"/>
    <property type="match status" value="1"/>
</dbReference>
<proteinExistence type="inferred from homology"/>
<comment type="subunit">
    <text evidence="1">Component of the TIM23 complex.</text>
</comment>
<dbReference type="SMART" id="SM00577">
    <property type="entry name" value="CPDc"/>
    <property type="match status" value="1"/>
</dbReference>
<comment type="subcellular location">
    <subcellularLocation>
        <location evidence="1">Mitochondrion inner membrane</location>
        <topology evidence="1">Single-pass membrane protein</topology>
    </subcellularLocation>
</comment>